<comment type="caution">
    <text evidence="2">The sequence shown here is derived from an EMBL/GenBank/DDBJ whole genome shotgun (WGS) entry which is preliminary data.</text>
</comment>
<dbReference type="EMBL" id="JAHKNI010000005">
    <property type="protein sequence ID" value="MBU3063352.1"/>
    <property type="molecule type" value="Genomic_DNA"/>
</dbReference>
<protein>
    <recommendedName>
        <fullName evidence="4">DUF1453 domain-containing protein</fullName>
    </recommendedName>
</protein>
<sequence>MTSQNVLEIGLAVLVLGWIVYRQTRWQTLERARIWRGPIILAVIGVVSMRTGLAGAALGTTAVALLVLEAVLSLSVGVGMGMLSQIRNVDGSPAARTGLIGSLLWFVMLAVRVGVDVWATADGAKIVASTGVILLMLALNRAGRTAVLMRRADQLRPVGAH</sequence>
<feature type="transmembrane region" description="Helical" evidence="1">
    <location>
        <begin position="34"/>
        <end position="56"/>
    </location>
</feature>
<reference evidence="2 3" key="1">
    <citation type="submission" date="2021-06" db="EMBL/GenBank/DDBJ databases">
        <title>Actinomycetes sequencing.</title>
        <authorList>
            <person name="Shan Q."/>
        </authorList>
    </citation>
    <scope>NUCLEOTIDE SEQUENCE [LARGE SCALE GENOMIC DNA]</scope>
    <source>
        <strain evidence="2 3">NEAU-G5</strain>
    </source>
</reference>
<keyword evidence="1" id="KW-0472">Membrane</keyword>
<keyword evidence="1" id="KW-0812">Transmembrane</keyword>
<organism evidence="2 3">
    <name type="scientific">Nocardia albiluteola</name>
    <dbReference type="NCBI Taxonomy" id="2842303"/>
    <lineage>
        <taxon>Bacteria</taxon>
        <taxon>Bacillati</taxon>
        <taxon>Actinomycetota</taxon>
        <taxon>Actinomycetes</taxon>
        <taxon>Mycobacteriales</taxon>
        <taxon>Nocardiaceae</taxon>
        <taxon>Nocardia</taxon>
    </lineage>
</organism>
<evidence type="ECO:0000256" key="1">
    <source>
        <dbReference type="SAM" id="Phobius"/>
    </source>
</evidence>
<evidence type="ECO:0008006" key="4">
    <source>
        <dbReference type="Google" id="ProtNLM"/>
    </source>
</evidence>
<keyword evidence="1" id="KW-1133">Transmembrane helix</keyword>
<evidence type="ECO:0000313" key="3">
    <source>
        <dbReference type="Proteomes" id="UP000733379"/>
    </source>
</evidence>
<gene>
    <name evidence="2" type="ORF">KO481_17685</name>
</gene>
<dbReference type="Proteomes" id="UP000733379">
    <property type="component" value="Unassembled WGS sequence"/>
</dbReference>
<feature type="transmembrane region" description="Helical" evidence="1">
    <location>
        <begin position="6"/>
        <end position="22"/>
    </location>
</feature>
<evidence type="ECO:0000313" key="2">
    <source>
        <dbReference type="EMBL" id="MBU3063352.1"/>
    </source>
</evidence>
<proteinExistence type="predicted"/>
<accession>A0ABS6AZ80</accession>
<feature type="transmembrane region" description="Helical" evidence="1">
    <location>
        <begin position="62"/>
        <end position="83"/>
    </location>
</feature>
<keyword evidence="3" id="KW-1185">Reference proteome</keyword>
<feature type="transmembrane region" description="Helical" evidence="1">
    <location>
        <begin position="126"/>
        <end position="143"/>
    </location>
</feature>
<name>A0ABS6AZ80_9NOCA</name>
<feature type="transmembrane region" description="Helical" evidence="1">
    <location>
        <begin position="95"/>
        <end position="114"/>
    </location>
</feature>
<dbReference type="RefSeq" id="WP_215918246.1">
    <property type="nucleotide sequence ID" value="NZ_JAHKNI010000005.1"/>
</dbReference>